<evidence type="ECO:0000313" key="6">
    <source>
        <dbReference type="EMBL" id="SEK77298.1"/>
    </source>
</evidence>
<evidence type="ECO:0000256" key="2">
    <source>
        <dbReference type="ARBA" id="ARBA00022517"/>
    </source>
</evidence>
<dbReference type="InterPro" id="IPR035956">
    <property type="entry name" value="RimP_N_sf"/>
</dbReference>
<feature type="domain" description="Ribosome maturation factor RimP N-terminal" evidence="5">
    <location>
        <begin position="32"/>
        <end position="102"/>
    </location>
</feature>
<dbReference type="GO" id="GO:0005829">
    <property type="term" value="C:cytosol"/>
    <property type="evidence" value="ECO:0007669"/>
    <property type="project" value="TreeGrafter"/>
</dbReference>
<name>A0A1H7JRH6_RUMAL</name>
<gene>
    <name evidence="3" type="primary">rimP</name>
    <name evidence="6" type="ORF">SAMN05216469_105183</name>
</gene>
<reference evidence="6 7" key="1">
    <citation type="submission" date="2016-10" db="EMBL/GenBank/DDBJ databases">
        <authorList>
            <person name="de Groot N.N."/>
        </authorList>
    </citation>
    <scope>NUCLEOTIDE SEQUENCE [LARGE SCALE GENOMIC DNA]</scope>
    <source>
        <strain evidence="6 7">KH2T6</strain>
    </source>
</reference>
<dbReference type="HAMAP" id="MF_01077">
    <property type="entry name" value="RimP"/>
    <property type="match status" value="1"/>
</dbReference>
<dbReference type="FunFam" id="3.30.300.70:FF:000001">
    <property type="entry name" value="Ribosome maturation factor RimP"/>
    <property type="match status" value="1"/>
</dbReference>
<comment type="function">
    <text evidence="3">Required for maturation of 30S ribosomal subunits.</text>
</comment>
<dbReference type="AlphaFoldDB" id="A0A1H7JRH6"/>
<evidence type="ECO:0000313" key="7">
    <source>
        <dbReference type="Proteomes" id="UP000186015"/>
    </source>
</evidence>
<dbReference type="InterPro" id="IPR028989">
    <property type="entry name" value="RimP_N"/>
</dbReference>
<dbReference type="SUPFAM" id="SSF75420">
    <property type="entry name" value="YhbC-like, N-terminal domain"/>
    <property type="match status" value="1"/>
</dbReference>
<sequence>MGADITGRADDLSKSKGGSSKKSTADIVAELAQPLADELGLFLWDVRFEKEGATWYLRVLIDKDGGVTMEDCENFTRPFNKILDEADPISQSYVFECGSPGLGRELRKPIHFEVCIGDVVRVRLIRPDENGEREFIVGLVGYDEEEKLIACQTLDENGDGVANVQFSLNDCAFVKLYDDGDLEEELAGAKFD</sequence>
<proteinExistence type="inferred from homology"/>
<dbReference type="Gene3D" id="3.30.300.70">
    <property type="entry name" value="RimP-like superfamily, N-terminal"/>
    <property type="match status" value="1"/>
</dbReference>
<accession>A0A1H7JRH6</accession>
<dbReference type="InterPro" id="IPR003728">
    <property type="entry name" value="Ribosome_maturation_RimP"/>
</dbReference>
<evidence type="ECO:0000256" key="1">
    <source>
        <dbReference type="ARBA" id="ARBA00022490"/>
    </source>
</evidence>
<comment type="similarity">
    <text evidence="3">Belongs to the RimP family.</text>
</comment>
<organism evidence="6 7">
    <name type="scientific">Ruminococcus albus</name>
    <dbReference type="NCBI Taxonomy" id="1264"/>
    <lineage>
        <taxon>Bacteria</taxon>
        <taxon>Bacillati</taxon>
        <taxon>Bacillota</taxon>
        <taxon>Clostridia</taxon>
        <taxon>Eubacteriales</taxon>
        <taxon>Oscillospiraceae</taxon>
        <taxon>Ruminococcus</taxon>
    </lineage>
</organism>
<evidence type="ECO:0000256" key="3">
    <source>
        <dbReference type="HAMAP-Rule" id="MF_01077"/>
    </source>
</evidence>
<keyword evidence="2 3" id="KW-0690">Ribosome biogenesis</keyword>
<dbReference type="Proteomes" id="UP000186015">
    <property type="component" value="Unassembled WGS sequence"/>
</dbReference>
<dbReference type="PANTHER" id="PTHR33867:SF1">
    <property type="entry name" value="RIBOSOME MATURATION FACTOR RIMP"/>
    <property type="match status" value="1"/>
</dbReference>
<protein>
    <recommendedName>
        <fullName evidence="3">Ribosome maturation factor RimP</fullName>
    </recommendedName>
</protein>
<dbReference type="EMBL" id="FOAT01000005">
    <property type="protein sequence ID" value="SEK77298.1"/>
    <property type="molecule type" value="Genomic_DNA"/>
</dbReference>
<evidence type="ECO:0000259" key="5">
    <source>
        <dbReference type="Pfam" id="PF02576"/>
    </source>
</evidence>
<dbReference type="Pfam" id="PF02576">
    <property type="entry name" value="RimP_N"/>
    <property type="match status" value="1"/>
</dbReference>
<comment type="subcellular location">
    <subcellularLocation>
        <location evidence="3">Cytoplasm</location>
    </subcellularLocation>
</comment>
<keyword evidence="1 3" id="KW-0963">Cytoplasm</keyword>
<dbReference type="GO" id="GO:0000028">
    <property type="term" value="P:ribosomal small subunit assembly"/>
    <property type="evidence" value="ECO:0007669"/>
    <property type="project" value="TreeGrafter"/>
</dbReference>
<evidence type="ECO:0000256" key="4">
    <source>
        <dbReference type="SAM" id="MobiDB-lite"/>
    </source>
</evidence>
<feature type="region of interest" description="Disordered" evidence="4">
    <location>
        <begin position="1"/>
        <end position="21"/>
    </location>
</feature>
<dbReference type="PANTHER" id="PTHR33867">
    <property type="entry name" value="RIBOSOME MATURATION FACTOR RIMP"/>
    <property type="match status" value="1"/>
</dbReference>
<dbReference type="GO" id="GO:0006412">
    <property type="term" value="P:translation"/>
    <property type="evidence" value="ECO:0007669"/>
    <property type="project" value="TreeGrafter"/>
</dbReference>